<dbReference type="GO" id="GO:0018677">
    <property type="term" value="F:pentachlorophenol monooxygenase activity"/>
    <property type="evidence" value="ECO:0007669"/>
    <property type="project" value="UniProtKB-EC"/>
</dbReference>
<keyword evidence="1 3" id="KW-0560">Oxidoreductase</keyword>
<organism evidence="3 4">
    <name type="scientific">Calycomorphotria hydatis</name>
    <dbReference type="NCBI Taxonomy" id="2528027"/>
    <lineage>
        <taxon>Bacteria</taxon>
        <taxon>Pseudomonadati</taxon>
        <taxon>Planctomycetota</taxon>
        <taxon>Planctomycetia</taxon>
        <taxon>Planctomycetales</taxon>
        <taxon>Planctomycetaceae</taxon>
        <taxon>Calycomorphotria</taxon>
    </lineage>
</organism>
<feature type="domain" description="FAD-binding" evidence="2">
    <location>
        <begin position="9"/>
        <end position="350"/>
    </location>
</feature>
<reference evidence="3 4" key="1">
    <citation type="submission" date="2019-02" db="EMBL/GenBank/DDBJ databases">
        <title>Deep-cultivation of Planctomycetes and their phenomic and genomic characterization uncovers novel biology.</title>
        <authorList>
            <person name="Wiegand S."/>
            <person name="Jogler M."/>
            <person name="Boedeker C."/>
            <person name="Pinto D."/>
            <person name="Vollmers J."/>
            <person name="Rivas-Marin E."/>
            <person name="Kohn T."/>
            <person name="Peeters S.H."/>
            <person name="Heuer A."/>
            <person name="Rast P."/>
            <person name="Oberbeckmann S."/>
            <person name="Bunk B."/>
            <person name="Jeske O."/>
            <person name="Meyerdierks A."/>
            <person name="Storesund J.E."/>
            <person name="Kallscheuer N."/>
            <person name="Luecker S."/>
            <person name="Lage O.M."/>
            <person name="Pohl T."/>
            <person name="Merkel B.J."/>
            <person name="Hornburger P."/>
            <person name="Mueller R.-W."/>
            <person name="Bruemmer F."/>
            <person name="Labrenz M."/>
            <person name="Spormann A.M."/>
            <person name="Op den Camp H."/>
            <person name="Overmann J."/>
            <person name="Amann R."/>
            <person name="Jetten M.S.M."/>
            <person name="Mascher T."/>
            <person name="Medema M.H."/>
            <person name="Devos D.P."/>
            <person name="Kaster A.-K."/>
            <person name="Ovreas L."/>
            <person name="Rohde M."/>
            <person name="Galperin M.Y."/>
            <person name="Jogler C."/>
        </authorList>
    </citation>
    <scope>NUCLEOTIDE SEQUENCE [LARGE SCALE GENOMIC DNA]</scope>
    <source>
        <strain evidence="3 4">V22</strain>
    </source>
</reference>
<dbReference type="PANTHER" id="PTHR43476:SF5">
    <property type="entry name" value="FAD-DEPENDENT MONOOXYGENASE"/>
    <property type="match status" value="1"/>
</dbReference>
<name>A0A517TEI1_9PLAN</name>
<accession>A0A517TEI1</accession>
<dbReference type="RefSeq" id="WP_145266188.1">
    <property type="nucleotide sequence ID" value="NZ_CP036316.1"/>
</dbReference>
<dbReference type="InterPro" id="IPR036188">
    <property type="entry name" value="FAD/NAD-bd_sf"/>
</dbReference>
<protein>
    <submittedName>
        <fullName evidence="3">Pentachlorophenol 4-monooxygenase</fullName>
        <ecNumber evidence="3">1.14.13.50</ecNumber>
    </submittedName>
</protein>
<dbReference type="Proteomes" id="UP000319976">
    <property type="component" value="Chromosome"/>
</dbReference>
<evidence type="ECO:0000313" key="4">
    <source>
        <dbReference type="Proteomes" id="UP000319976"/>
    </source>
</evidence>
<dbReference type="AlphaFoldDB" id="A0A517TEI1"/>
<sequence length="410" mass="45785">MEEVQSTHTTCCVVGGGPAGVFLGYLLARAGVRVTVLEKHEDFFRDFRGDTIHPSTLELLHELGLLDEFLPLVDFRSDELVVNLEGQDFAGPMFKHLKTRCPFIGLIPQWDLLNFLSTHGKRFPEFDLRMGTEVTDVIRKDGKVVGVRARTSEGDEEIHADLVVAADGRHSTVREVTGHVVHEEGIPIDVLWFRLDRPANVDDHALAWLTNGHMMITLPRRDHYQTAMVIKKGAFETIQQEGIEPFRETIRTVCPLLADVVGGIQDWDQVKLLTVQINHLEKWHESGLLFIGDSAHAMSPVGGVGINLAIQDAVATANLLTEPLRNQSVEESHLAAVQSRRETAARRTQRVQSIIQTNLFGKGAEPGRPFSPPWYVLGFVSVFRPILRRVAGYLIGMGFRPEHVETADVH</sequence>
<evidence type="ECO:0000256" key="1">
    <source>
        <dbReference type="ARBA" id="ARBA00023002"/>
    </source>
</evidence>
<gene>
    <name evidence="3" type="primary">pcpB</name>
    <name evidence="3" type="ORF">V22_40510</name>
</gene>
<dbReference type="Gene3D" id="3.50.50.60">
    <property type="entry name" value="FAD/NAD(P)-binding domain"/>
    <property type="match status" value="2"/>
</dbReference>
<evidence type="ECO:0000313" key="3">
    <source>
        <dbReference type="EMBL" id="QDT66780.1"/>
    </source>
</evidence>
<dbReference type="NCBIfam" id="NF004834">
    <property type="entry name" value="PRK06185.1-3"/>
    <property type="match status" value="1"/>
</dbReference>
<keyword evidence="4" id="KW-1185">Reference proteome</keyword>
<dbReference type="EC" id="1.14.13.50" evidence="3"/>
<dbReference type="KEGG" id="chya:V22_40510"/>
<dbReference type="InterPro" id="IPR002938">
    <property type="entry name" value="FAD-bd"/>
</dbReference>
<proteinExistence type="predicted"/>
<dbReference type="GO" id="GO:0071949">
    <property type="term" value="F:FAD binding"/>
    <property type="evidence" value="ECO:0007669"/>
    <property type="project" value="InterPro"/>
</dbReference>
<dbReference type="SUPFAM" id="SSF51905">
    <property type="entry name" value="FAD/NAD(P)-binding domain"/>
    <property type="match status" value="1"/>
</dbReference>
<evidence type="ECO:0000259" key="2">
    <source>
        <dbReference type="Pfam" id="PF01494"/>
    </source>
</evidence>
<dbReference type="Pfam" id="PF01494">
    <property type="entry name" value="FAD_binding_3"/>
    <property type="match status" value="1"/>
</dbReference>
<keyword evidence="3" id="KW-0503">Monooxygenase</keyword>
<dbReference type="PRINTS" id="PR00420">
    <property type="entry name" value="RNGMNOXGNASE"/>
</dbReference>
<dbReference type="EMBL" id="CP036316">
    <property type="protein sequence ID" value="QDT66780.1"/>
    <property type="molecule type" value="Genomic_DNA"/>
</dbReference>
<dbReference type="OrthoDB" id="9806565at2"/>
<dbReference type="InterPro" id="IPR050631">
    <property type="entry name" value="PheA/TfdB_FAD_monoxygenase"/>
</dbReference>
<dbReference type="PANTHER" id="PTHR43476">
    <property type="entry name" value="3-(3-HYDROXY-PHENYL)PROPIONATE/3-HYDROXYCINNAMIC ACID HYDROXYLASE"/>
    <property type="match status" value="1"/>
</dbReference>